<dbReference type="EMBL" id="BGPR01061560">
    <property type="protein sequence ID" value="GBO37213.1"/>
    <property type="molecule type" value="Genomic_DNA"/>
</dbReference>
<name>A0A4Y2WI35_ARAVE</name>
<comment type="caution">
    <text evidence="1">The sequence shown here is derived from an EMBL/GenBank/DDBJ whole genome shotgun (WGS) entry which is preliminary data.</text>
</comment>
<evidence type="ECO:0000313" key="1">
    <source>
        <dbReference type="EMBL" id="GBO37213.1"/>
    </source>
</evidence>
<proteinExistence type="predicted"/>
<reference evidence="1 2" key="1">
    <citation type="journal article" date="2019" name="Sci. Rep.">
        <title>Orb-weaving spider Araneus ventricosus genome elucidates the spidroin gene catalogue.</title>
        <authorList>
            <person name="Kono N."/>
            <person name="Nakamura H."/>
            <person name="Ohtoshi R."/>
            <person name="Moran D.A.P."/>
            <person name="Shinohara A."/>
            <person name="Yoshida Y."/>
            <person name="Fujiwara M."/>
            <person name="Mori M."/>
            <person name="Tomita M."/>
            <person name="Arakawa K."/>
        </authorList>
    </citation>
    <scope>NUCLEOTIDE SEQUENCE [LARGE SCALE GENOMIC DNA]</scope>
</reference>
<accession>A0A4Y2WI35</accession>
<feature type="non-terminal residue" evidence="1">
    <location>
        <position position="30"/>
    </location>
</feature>
<dbReference type="AlphaFoldDB" id="A0A4Y2WI35"/>
<protein>
    <submittedName>
        <fullName evidence="1">Uncharacterized protein</fullName>
    </submittedName>
</protein>
<sequence length="30" mass="3566">MYSNWCGIKIWLVQDQLHGRPALCVKYVED</sequence>
<organism evidence="1 2">
    <name type="scientific">Araneus ventricosus</name>
    <name type="common">Orbweaver spider</name>
    <name type="synonym">Epeira ventricosa</name>
    <dbReference type="NCBI Taxonomy" id="182803"/>
    <lineage>
        <taxon>Eukaryota</taxon>
        <taxon>Metazoa</taxon>
        <taxon>Ecdysozoa</taxon>
        <taxon>Arthropoda</taxon>
        <taxon>Chelicerata</taxon>
        <taxon>Arachnida</taxon>
        <taxon>Araneae</taxon>
        <taxon>Araneomorphae</taxon>
        <taxon>Entelegynae</taxon>
        <taxon>Araneoidea</taxon>
        <taxon>Araneidae</taxon>
        <taxon>Araneus</taxon>
    </lineage>
</organism>
<keyword evidence="2" id="KW-1185">Reference proteome</keyword>
<dbReference type="Proteomes" id="UP000499080">
    <property type="component" value="Unassembled WGS sequence"/>
</dbReference>
<gene>
    <name evidence="1" type="ORF">AVEN_64165_1</name>
</gene>
<evidence type="ECO:0000313" key="2">
    <source>
        <dbReference type="Proteomes" id="UP000499080"/>
    </source>
</evidence>